<accession>A0A6N7WAR5</accession>
<organism evidence="1 2">
    <name type="scientific">Scrofimicrobium canadense</name>
    <dbReference type="NCBI Taxonomy" id="2652290"/>
    <lineage>
        <taxon>Bacteria</taxon>
        <taxon>Bacillati</taxon>
        <taxon>Actinomycetota</taxon>
        <taxon>Actinomycetes</taxon>
        <taxon>Actinomycetales</taxon>
        <taxon>Actinomycetaceae</taxon>
        <taxon>Scrofimicrobium</taxon>
    </lineage>
</organism>
<keyword evidence="2" id="KW-1185">Reference proteome</keyword>
<evidence type="ECO:0000313" key="2">
    <source>
        <dbReference type="Proteomes" id="UP000470875"/>
    </source>
</evidence>
<reference evidence="1 2" key="1">
    <citation type="submission" date="2019-08" db="EMBL/GenBank/DDBJ databases">
        <title>In-depth cultivation of the pig gut microbiome towards novel bacterial diversity and tailored functional studies.</title>
        <authorList>
            <person name="Wylensek D."/>
            <person name="Hitch T.C.A."/>
            <person name="Clavel T."/>
        </authorList>
    </citation>
    <scope>NUCLEOTIDE SEQUENCE [LARGE SCALE GENOMIC DNA]</scope>
    <source>
        <strain evidence="1 2">WB03_NA08</strain>
    </source>
</reference>
<dbReference type="EMBL" id="VULO01000014">
    <property type="protein sequence ID" value="MSS85268.1"/>
    <property type="molecule type" value="Genomic_DNA"/>
</dbReference>
<dbReference type="Proteomes" id="UP000470875">
    <property type="component" value="Unassembled WGS sequence"/>
</dbReference>
<dbReference type="Gene3D" id="3.40.50.720">
    <property type="entry name" value="NAD(P)-binding Rossmann-like Domain"/>
    <property type="match status" value="1"/>
</dbReference>
<dbReference type="AlphaFoldDB" id="A0A6N7WAR5"/>
<name>A0A6N7WAR5_9ACTO</name>
<evidence type="ECO:0008006" key="3">
    <source>
        <dbReference type="Google" id="ProtNLM"/>
    </source>
</evidence>
<sequence>MTSVRLRAGVPLARLEEGIVQVGSGATHSVLITNATDKDIECLELLRHGIHAHEVDSSLLEALKDAGLLEESAKIWQQYLCVRIVGLGRIGTLIARTLADDGVPYIDVRDGRPVDAAVEGIYGEEEKGMRRDVALRQWLTDRGVHWSRGRMPHVAITVDEGVQDWGTASNLLYQDIPHLPIVTEDREVSIGPLSIPGATPCFQCVERSRLEAVPGWKYLREAIAQEPPAEPTWGLAHTSAGIAANIIFTLLTCGSKPEQWPATQSWLVGTAGMHLLEWTVHPECGCSTSAV</sequence>
<dbReference type="RefSeq" id="WP_154546370.1">
    <property type="nucleotide sequence ID" value="NZ_VULO01000014.1"/>
</dbReference>
<evidence type="ECO:0000313" key="1">
    <source>
        <dbReference type="EMBL" id="MSS85268.1"/>
    </source>
</evidence>
<proteinExistence type="predicted"/>
<protein>
    <recommendedName>
        <fullName evidence="3">THIF-type NAD/FAD binding fold domain-containing protein</fullName>
    </recommendedName>
</protein>
<gene>
    <name evidence="1" type="ORF">FYJ24_10975</name>
</gene>
<comment type="caution">
    <text evidence="1">The sequence shown here is derived from an EMBL/GenBank/DDBJ whole genome shotgun (WGS) entry which is preliminary data.</text>
</comment>